<proteinExistence type="predicted"/>
<dbReference type="OrthoDB" id="10006939at2759"/>
<evidence type="ECO:0000313" key="3">
    <source>
        <dbReference type="Proteomes" id="UP000677054"/>
    </source>
</evidence>
<dbReference type="InterPro" id="IPR009057">
    <property type="entry name" value="Homeodomain-like_sf"/>
</dbReference>
<evidence type="ECO:0000256" key="1">
    <source>
        <dbReference type="ARBA" id="ARBA00004123"/>
    </source>
</evidence>
<dbReference type="PANTHER" id="PTHR46068:SF1">
    <property type="entry name" value="TRANSPOSASE IS30-LIKE HTH DOMAIN-CONTAINING PROTEIN"/>
    <property type="match status" value="1"/>
</dbReference>
<dbReference type="PANTHER" id="PTHR46068">
    <property type="entry name" value="PROTEIN CBG27172"/>
    <property type="match status" value="1"/>
</dbReference>
<name>A0A7R9AD70_9CRUS</name>
<keyword evidence="3" id="KW-1185">Reference proteome</keyword>
<organism evidence="2">
    <name type="scientific">Darwinula stevensoni</name>
    <dbReference type="NCBI Taxonomy" id="69355"/>
    <lineage>
        <taxon>Eukaryota</taxon>
        <taxon>Metazoa</taxon>
        <taxon>Ecdysozoa</taxon>
        <taxon>Arthropoda</taxon>
        <taxon>Crustacea</taxon>
        <taxon>Oligostraca</taxon>
        <taxon>Ostracoda</taxon>
        <taxon>Podocopa</taxon>
        <taxon>Podocopida</taxon>
        <taxon>Darwinulocopina</taxon>
        <taxon>Darwinuloidea</taxon>
        <taxon>Darwinulidae</taxon>
        <taxon>Darwinula</taxon>
    </lineage>
</organism>
<dbReference type="SUPFAM" id="SSF46689">
    <property type="entry name" value="Homeodomain-like"/>
    <property type="match status" value="1"/>
</dbReference>
<dbReference type="AlphaFoldDB" id="A0A7R9AD70"/>
<sequence>MCPKMDCGVALRRLKVILKDNIVEMDRFIDILVKKDFITMQEEMRLEEKKNYLGKIEILFFIFYQRDHHQALTSLQMILQELGRDDIIRKLEDSGKVAVRTKGDPPATTEIKRKLTRAEINDDVFAMAKNVKPPVWQEAPSASSQINPGTEADLLGLCRPVAHVYRICLTMTEIYDLVMERYKAGNRPVDLMKELKNLKVTTNMVYKTINRYARYGSGLPRPRGVKKRTVRMPEIIKSIRKKIAFNPHRSFRKMAREAVIDPKTVWDILHEDLDTKSYSIQKRQLLTDVQKQKRLDCSRKLLSRLKKGDLSKFVTDEKLLIVEAVQNLRNNRVVAKNIKAIPGNEKFHLKRNHPAGIMVWAEISMSRKTSLVFIPPGVK</sequence>
<evidence type="ECO:0000313" key="2">
    <source>
        <dbReference type="EMBL" id="CAD7251909.1"/>
    </source>
</evidence>
<dbReference type="EMBL" id="CAJPEV010003933">
    <property type="protein sequence ID" value="CAG0900829.1"/>
    <property type="molecule type" value="Genomic_DNA"/>
</dbReference>
<dbReference type="GO" id="GO:0005634">
    <property type="term" value="C:nucleus"/>
    <property type="evidence" value="ECO:0007669"/>
    <property type="project" value="UniProtKB-SubCell"/>
</dbReference>
<dbReference type="GO" id="GO:0003676">
    <property type="term" value="F:nucleic acid binding"/>
    <property type="evidence" value="ECO:0007669"/>
    <property type="project" value="InterPro"/>
</dbReference>
<comment type="subcellular location">
    <subcellularLocation>
        <location evidence="1">Nucleus</location>
    </subcellularLocation>
</comment>
<dbReference type="EMBL" id="LR903450">
    <property type="protein sequence ID" value="CAD7251909.1"/>
    <property type="molecule type" value="Genomic_DNA"/>
</dbReference>
<dbReference type="Gene3D" id="3.30.420.10">
    <property type="entry name" value="Ribonuclease H-like superfamily/Ribonuclease H"/>
    <property type="match status" value="1"/>
</dbReference>
<dbReference type="Proteomes" id="UP000677054">
    <property type="component" value="Unassembled WGS sequence"/>
</dbReference>
<protein>
    <submittedName>
        <fullName evidence="2">Uncharacterized protein</fullName>
    </submittedName>
</protein>
<gene>
    <name evidence="2" type="ORF">DSTB1V02_LOCUS11671</name>
</gene>
<accession>A0A7R9AD70</accession>
<dbReference type="InterPro" id="IPR036397">
    <property type="entry name" value="RNaseH_sf"/>
</dbReference>
<reference evidence="2" key="1">
    <citation type="submission" date="2020-11" db="EMBL/GenBank/DDBJ databases">
        <authorList>
            <person name="Tran Van P."/>
        </authorList>
    </citation>
    <scope>NUCLEOTIDE SEQUENCE</scope>
</reference>
<feature type="non-terminal residue" evidence="2">
    <location>
        <position position="1"/>
    </location>
</feature>